<keyword evidence="2" id="KW-1185">Reference proteome</keyword>
<reference evidence="1 2" key="1">
    <citation type="submission" date="2017-12" db="EMBL/GenBank/DDBJ databases">
        <title>Sequencing the genomes of 1000 Actinobacteria strains.</title>
        <authorList>
            <person name="Klenk H.-P."/>
        </authorList>
    </citation>
    <scope>NUCLEOTIDE SEQUENCE [LARGE SCALE GENOMIC DNA]</scope>
    <source>
        <strain evidence="1 2">DSM 44489</strain>
    </source>
</reference>
<proteinExistence type="predicted"/>
<evidence type="ECO:0000313" key="1">
    <source>
        <dbReference type="EMBL" id="PKV81822.1"/>
    </source>
</evidence>
<evidence type="ECO:0000313" key="2">
    <source>
        <dbReference type="Proteomes" id="UP000233766"/>
    </source>
</evidence>
<protein>
    <submittedName>
        <fullName evidence="1">Uncharacterized protein</fullName>
    </submittedName>
</protein>
<name>A0A2N3VJL7_9NOCA</name>
<accession>A0A2N3VJL7</accession>
<dbReference type="RefSeq" id="WP_101467471.1">
    <property type="nucleotide sequence ID" value="NZ_PJMW01000002.1"/>
</dbReference>
<gene>
    <name evidence="1" type="ORF">ATK86_6294</name>
</gene>
<dbReference type="InterPro" id="IPR045592">
    <property type="entry name" value="DUF6461"/>
</dbReference>
<dbReference type="AlphaFoldDB" id="A0A2N3VJL7"/>
<dbReference type="Pfam" id="PF20062">
    <property type="entry name" value="DUF6461"/>
    <property type="match status" value="1"/>
</dbReference>
<dbReference type="EMBL" id="PJMW01000002">
    <property type="protein sequence ID" value="PKV81822.1"/>
    <property type="molecule type" value="Genomic_DNA"/>
</dbReference>
<dbReference type="OrthoDB" id="4460129at2"/>
<sequence>MTSIPDAIVEELGSAVVETMRVVRPRIPGSPAAQLGRLGLSRNEFGADGEGEAGTRAELGRLGQLLPERLLGALELLVAELAVPELPNIGALPSAPQDGRAVVIGYMMGASETTAAIDRLVAFRPGALGLVVALTARLSAHSGVAAQLRTPAEDGAVDEDGIAAAHGSAYLALGVAVATIVLRTLGQGDDPATVIGAALIATCPLLRAVPMPPEYAVAHIAEIRDAYLYPRSAAGAVQALDHCFALTESDFPATADFGANGLVATVPGGIAVRTGTADTTVSVRVHVFEDAPAEVDLTGWDEVVEVAWTASRGLASILGAPPSPGHGGYGSLPEQTPPWPGTYRVRVHATGRDDADGGESYQLTVWRSPATDTVVHKRTDRLGHRLRGEVEPPVATRPEDAYRWVEKSALAEAATITVVAAGDPDTVVRAFGADPATPARMEALEDRAVHNSEPWIAVAPVTDAVMAVEYNGYQGSHAPELRALSRGTRAASLYWNINGLTRLSFADDGRILAAFELGEPQHDPALEPILRDLDFDDYRHLIAKGLVAVERFTGSAFGEDDLARMETAGIGFAVLPLLGELYPVPRRVDGSRANHGHGPLGTDTDLLADLPAERQQAMAWWAVRRAAECSHLADDPDVIACLATRTLTPEAELRARRSTVGERANFWVWSAVHHATNPDPLAAAIGTLDAARYAVGTVAAEFIDEARTLLADTAATDISER</sequence>
<comment type="caution">
    <text evidence="1">The sequence shown here is derived from an EMBL/GenBank/DDBJ whole genome shotgun (WGS) entry which is preliminary data.</text>
</comment>
<organism evidence="1 2">
    <name type="scientific">Nocardia fluminea</name>
    <dbReference type="NCBI Taxonomy" id="134984"/>
    <lineage>
        <taxon>Bacteria</taxon>
        <taxon>Bacillati</taxon>
        <taxon>Actinomycetota</taxon>
        <taxon>Actinomycetes</taxon>
        <taxon>Mycobacteriales</taxon>
        <taxon>Nocardiaceae</taxon>
        <taxon>Nocardia</taxon>
    </lineage>
</organism>
<dbReference type="Proteomes" id="UP000233766">
    <property type="component" value="Unassembled WGS sequence"/>
</dbReference>